<dbReference type="STRING" id="1071380.I2GW59"/>
<evidence type="ECO:0000256" key="2">
    <source>
        <dbReference type="ARBA" id="ARBA00004123"/>
    </source>
</evidence>
<comment type="similarity">
    <text evidence="4">Belongs to the RTC4 family.</text>
</comment>
<evidence type="ECO:0000313" key="11">
    <source>
        <dbReference type="Proteomes" id="UP000002866"/>
    </source>
</evidence>
<evidence type="ECO:0000256" key="1">
    <source>
        <dbReference type="ARBA" id="ARBA00002738"/>
    </source>
</evidence>
<feature type="compositionally biased region" description="Basic residues" evidence="8">
    <location>
        <begin position="115"/>
        <end position="126"/>
    </location>
</feature>
<accession>I2GW59</accession>
<dbReference type="KEGG" id="tbl:TBLA_0A05680"/>
<evidence type="ECO:0000256" key="6">
    <source>
        <dbReference type="ARBA" id="ARBA00022490"/>
    </source>
</evidence>
<feature type="region of interest" description="Disordered" evidence="8">
    <location>
        <begin position="106"/>
        <end position="130"/>
    </location>
</feature>
<dbReference type="OMA" id="INQCEDE"/>
<dbReference type="eggNOG" id="ENOG502S1RG">
    <property type="taxonomic scope" value="Eukaryota"/>
</dbReference>
<dbReference type="GeneID" id="14493400"/>
<sequence>MYMARKSKIYQTFYNNTDINAKIMKRTYSRSRSDEPLSDNTFSGNDDDDNNNDIMVNRWTSNRFNDNTIKNNANRISIPSSQLDAGASIELSDLDSSVMQELEERGIIESIPSSPRKRHKTTKNRSKNNNEVVLTQNINDEKICELKREKSTTKELTETISTWISLNAKINQCEDEEQEAKEKERELASSPGRSSLRFEQAAEEAVEEAARETYVQKLLIRKRNGALYQLPPVLFLDDLIEKVEPYIYVAKEIIDRKRGSKYYGDAINVFKNSKRVSLTHEEFTSIDMTKFQAGFYGVKRQLRVGDLIAEELRQDLLRCGSPVVKWWGVVDYSRYVLAPEVLIHLCLEEVFLNKKNIHYAKNKKKDEMDLLDDAYTLFEDTIEFGSIVADTDPLERWEEQSEIDELKRLKLDHEKYGSRCWR</sequence>
<dbReference type="GO" id="GO:0005634">
    <property type="term" value="C:nucleus"/>
    <property type="evidence" value="ECO:0007669"/>
    <property type="project" value="UniProtKB-SubCell"/>
</dbReference>
<evidence type="ECO:0000256" key="7">
    <source>
        <dbReference type="ARBA" id="ARBA00023242"/>
    </source>
</evidence>
<dbReference type="RefSeq" id="XP_004177880.1">
    <property type="nucleotide sequence ID" value="XM_004177832.1"/>
</dbReference>
<evidence type="ECO:0000256" key="4">
    <source>
        <dbReference type="ARBA" id="ARBA00009461"/>
    </source>
</evidence>
<evidence type="ECO:0000256" key="3">
    <source>
        <dbReference type="ARBA" id="ARBA00004496"/>
    </source>
</evidence>
<dbReference type="PANTHER" id="PTHR41391">
    <property type="entry name" value="RESTRICTION OF TELOMERE CAPPING PROTEIN 4"/>
    <property type="match status" value="1"/>
</dbReference>
<dbReference type="AlphaFoldDB" id="I2GW59"/>
<dbReference type="FunCoup" id="I2GW59">
    <property type="interactions" value="30"/>
</dbReference>
<dbReference type="EMBL" id="HE806316">
    <property type="protein sequence ID" value="CCH58361.1"/>
    <property type="molecule type" value="Genomic_DNA"/>
</dbReference>
<evidence type="ECO:0000259" key="9">
    <source>
        <dbReference type="SMART" id="SM01312"/>
    </source>
</evidence>
<protein>
    <recommendedName>
        <fullName evidence="5">Restriction of telomere capping protein 4</fullName>
    </recommendedName>
</protein>
<evidence type="ECO:0000256" key="5">
    <source>
        <dbReference type="ARBA" id="ARBA00015162"/>
    </source>
</evidence>
<gene>
    <name evidence="10" type="primary">TBLA0A05680</name>
    <name evidence="10" type="ORF">TBLA_0A05680</name>
</gene>
<dbReference type="HOGENOM" id="CLU_650824_0_0_1"/>
<organism evidence="10 11">
    <name type="scientific">Henningerozyma blattae (strain ATCC 34711 / CBS 6284 / DSM 70876 / NBRC 10599 / NRRL Y-10934 / UCD 77-7)</name>
    <name type="common">Yeast</name>
    <name type="synonym">Tetrapisispora blattae</name>
    <dbReference type="NCBI Taxonomy" id="1071380"/>
    <lineage>
        <taxon>Eukaryota</taxon>
        <taxon>Fungi</taxon>
        <taxon>Dikarya</taxon>
        <taxon>Ascomycota</taxon>
        <taxon>Saccharomycotina</taxon>
        <taxon>Saccharomycetes</taxon>
        <taxon>Saccharomycetales</taxon>
        <taxon>Saccharomycetaceae</taxon>
        <taxon>Henningerozyma</taxon>
    </lineage>
</organism>
<dbReference type="InParanoid" id="I2GW59"/>
<dbReference type="OrthoDB" id="128308at2759"/>
<feature type="region of interest" description="Disordered" evidence="8">
    <location>
        <begin position="28"/>
        <end position="53"/>
    </location>
</feature>
<name>I2GW59_HENB6</name>
<feature type="region of interest" description="Disordered" evidence="8">
    <location>
        <begin position="175"/>
        <end position="196"/>
    </location>
</feature>
<keyword evidence="6" id="KW-0963">Cytoplasm</keyword>
<dbReference type="SMART" id="SM01312">
    <property type="entry name" value="RTC4"/>
    <property type="match status" value="1"/>
</dbReference>
<proteinExistence type="inferred from homology"/>
<feature type="domain" description="Restriction of telomere capping protein 4 C-terminal" evidence="9">
    <location>
        <begin position="253"/>
        <end position="391"/>
    </location>
</feature>
<evidence type="ECO:0000256" key="8">
    <source>
        <dbReference type="SAM" id="MobiDB-lite"/>
    </source>
</evidence>
<dbReference type="InterPro" id="IPR039024">
    <property type="entry name" value="RTC4"/>
</dbReference>
<keyword evidence="7" id="KW-0539">Nucleus</keyword>
<comment type="function">
    <text evidence="1">May be involved in a process influencing telomere capping.</text>
</comment>
<dbReference type="Proteomes" id="UP000002866">
    <property type="component" value="Chromosome 1"/>
</dbReference>
<dbReference type="GO" id="GO:0005737">
    <property type="term" value="C:cytoplasm"/>
    <property type="evidence" value="ECO:0007669"/>
    <property type="project" value="UniProtKB-SubCell"/>
</dbReference>
<comment type="subcellular location">
    <subcellularLocation>
        <location evidence="3">Cytoplasm</location>
    </subcellularLocation>
    <subcellularLocation>
        <location evidence="2">Nucleus</location>
    </subcellularLocation>
</comment>
<dbReference type="PANTHER" id="PTHR41391:SF1">
    <property type="entry name" value="RESTRICTION OF TELOMERE CAPPING PROTEIN 4"/>
    <property type="match status" value="1"/>
</dbReference>
<dbReference type="Pfam" id="PF14474">
    <property type="entry name" value="RTC4"/>
    <property type="match status" value="1"/>
</dbReference>
<reference evidence="10 11" key="1">
    <citation type="journal article" date="2011" name="Proc. Natl. Acad. Sci. U.S.A.">
        <title>Evolutionary erosion of yeast sex chromosomes by mating-type switching accidents.</title>
        <authorList>
            <person name="Gordon J.L."/>
            <person name="Armisen D."/>
            <person name="Proux-Wera E."/>
            <person name="Oheigeartaigh S.S."/>
            <person name="Byrne K.P."/>
            <person name="Wolfe K.H."/>
        </authorList>
    </citation>
    <scope>NUCLEOTIDE SEQUENCE [LARGE SCALE GENOMIC DNA]</scope>
    <source>
        <strain evidence="11">ATCC 34711 / CBS 6284 / DSM 70876 / NBRC 10599 / NRRL Y-10934 / UCD 77-7</strain>
    </source>
</reference>
<dbReference type="InterPro" id="IPR028094">
    <property type="entry name" value="RTC4_C"/>
</dbReference>
<keyword evidence="11" id="KW-1185">Reference proteome</keyword>
<evidence type="ECO:0000313" key="10">
    <source>
        <dbReference type="EMBL" id="CCH58361.1"/>
    </source>
</evidence>